<dbReference type="EMBL" id="NIRI02000010">
    <property type="protein sequence ID" value="KAG5453754.1"/>
    <property type="molecule type" value="Genomic_DNA"/>
</dbReference>
<name>A0A3R7C9F8_CLOSI</name>
<organism evidence="1 2">
    <name type="scientific">Clonorchis sinensis</name>
    <name type="common">Chinese liver fluke</name>
    <dbReference type="NCBI Taxonomy" id="79923"/>
    <lineage>
        <taxon>Eukaryota</taxon>
        <taxon>Metazoa</taxon>
        <taxon>Spiralia</taxon>
        <taxon>Lophotrochozoa</taxon>
        <taxon>Platyhelminthes</taxon>
        <taxon>Trematoda</taxon>
        <taxon>Digenea</taxon>
        <taxon>Opisthorchiida</taxon>
        <taxon>Opisthorchiata</taxon>
        <taxon>Opisthorchiidae</taxon>
        <taxon>Clonorchis</taxon>
    </lineage>
</organism>
<protein>
    <submittedName>
        <fullName evidence="1">Uncharacterized protein</fullName>
    </submittedName>
</protein>
<evidence type="ECO:0000313" key="1">
    <source>
        <dbReference type="EMBL" id="KAG5453754.1"/>
    </source>
</evidence>
<dbReference type="InParanoid" id="A0A3R7C9F8"/>
<comment type="caution">
    <text evidence="1">The sequence shown here is derived from an EMBL/GenBank/DDBJ whole genome shotgun (WGS) entry which is preliminary data.</text>
</comment>
<evidence type="ECO:0000313" key="2">
    <source>
        <dbReference type="Proteomes" id="UP000286415"/>
    </source>
</evidence>
<gene>
    <name evidence="1" type="ORF">CSKR_102375</name>
</gene>
<sequence>MLPIYPKNLEARYSCSMLIDNRQQCASHEILENFQPTTSRFGLRPRVADQQTVISLKNFVRAKSEVLNFQTAHVNDLYCTKVRLSNMWLYCENMDNSRKQSVGPSILD</sequence>
<reference evidence="1 2" key="2">
    <citation type="journal article" date="2021" name="Genomics">
        <title>High-quality reference genome for Clonorchis sinensis.</title>
        <authorList>
            <person name="Young N.D."/>
            <person name="Stroehlein A.J."/>
            <person name="Kinkar L."/>
            <person name="Wang T."/>
            <person name="Sohn W.M."/>
            <person name="Chang B.C.H."/>
            <person name="Kaur P."/>
            <person name="Weisz D."/>
            <person name="Dudchenko O."/>
            <person name="Aiden E.L."/>
            <person name="Korhonen P.K."/>
            <person name="Gasser R.B."/>
        </authorList>
    </citation>
    <scope>NUCLEOTIDE SEQUENCE [LARGE SCALE GENOMIC DNA]</scope>
    <source>
        <strain evidence="1">Cs-k2</strain>
    </source>
</reference>
<accession>A0A3R7C9F8</accession>
<reference evidence="1 2" key="1">
    <citation type="journal article" date="2018" name="Biotechnol. Adv.">
        <title>Improved genomic resources and new bioinformatic workflow for the carcinogenic parasite Clonorchis sinensis: Biotechnological implications.</title>
        <authorList>
            <person name="Wang D."/>
            <person name="Korhonen P.K."/>
            <person name="Gasser R.B."/>
            <person name="Young N.D."/>
        </authorList>
    </citation>
    <scope>NUCLEOTIDE SEQUENCE [LARGE SCALE GENOMIC DNA]</scope>
    <source>
        <strain evidence="1">Cs-k2</strain>
    </source>
</reference>
<keyword evidence="2" id="KW-1185">Reference proteome</keyword>
<proteinExistence type="predicted"/>
<dbReference type="AlphaFoldDB" id="A0A3R7C9F8"/>
<dbReference type="Proteomes" id="UP000286415">
    <property type="component" value="Unassembled WGS sequence"/>
</dbReference>